<evidence type="ECO:0000313" key="2">
    <source>
        <dbReference type="Proteomes" id="UP000238479"/>
    </source>
</evidence>
<dbReference type="InterPro" id="IPR012340">
    <property type="entry name" value="NA-bd_OB-fold"/>
</dbReference>
<organism evidence="1 2">
    <name type="scientific">Rosa chinensis</name>
    <name type="common">China rose</name>
    <dbReference type="NCBI Taxonomy" id="74649"/>
    <lineage>
        <taxon>Eukaryota</taxon>
        <taxon>Viridiplantae</taxon>
        <taxon>Streptophyta</taxon>
        <taxon>Embryophyta</taxon>
        <taxon>Tracheophyta</taxon>
        <taxon>Spermatophyta</taxon>
        <taxon>Magnoliopsida</taxon>
        <taxon>eudicotyledons</taxon>
        <taxon>Gunneridae</taxon>
        <taxon>Pentapetalae</taxon>
        <taxon>rosids</taxon>
        <taxon>fabids</taxon>
        <taxon>Rosales</taxon>
        <taxon>Rosaceae</taxon>
        <taxon>Rosoideae</taxon>
        <taxon>Rosoideae incertae sedis</taxon>
        <taxon>Rosa</taxon>
    </lineage>
</organism>
<dbReference type="Gene3D" id="2.40.50.140">
    <property type="entry name" value="Nucleic acid-binding proteins"/>
    <property type="match status" value="1"/>
</dbReference>
<dbReference type="Proteomes" id="UP000238479">
    <property type="component" value="Chromosome 4"/>
</dbReference>
<dbReference type="EMBL" id="PDCK01000042">
    <property type="protein sequence ID" value="PRQ41224.1"/>
    <property type="molecule type" value="Genomic_DNA"/>
</dbReference>
<protein>
    <recommendedName>
        <fullName evidence="3">Nucleic acid-binding protein</fullName>
    </recommendedName>
</protein>
<name>A0A2P6R482_ROSCH</name>
<evidence type="ECO:0000313" key="1">
    <source>
        <dbReference type="EMBL" id="PRQ41224.1"/>
    </source>
</evidence>
<comment type="caution">
    <text evidence="1">The sequence shown here is derived from an EMBL/GenBank/DDBJ whole genome shotgun (WGS) entry which is preliminary data.</text>
</comment>
<gene>
    <name evidence="1" type="ORF">RchiOBHm_Chr4g0444601</name>
</gene>
<proteinExistence type="predicted"/>
<dbReference type="Gramene" id="PRQ41224">
    <property type="protein sequence ID" value="PRQ41224"/>
    <property type="gene ID" value="RchiOBHm_Chr4g0444601"/>
</dbReference>
<reference evidence="1 2" key="1">
    <citation type="journal article" date="2018" name="Nat. Genet.">
        <title>The Rosa genome provides new insights in the design of modern roses.</title>
        <authorList>
            <person name="Bendahmane M."/>
        </authorList>
    </citation>
    <scope>NUCLEOTIDE SEQUENCE [LARGE SCALE GENOMIC DNA]</scope>
    <source>
        <strain evidence="2">cv. Old Blush</strain>
    </source>
</reference>
<evidence type="ECO:0008006" key="3">
    <source>
        <dbReference type="Google" id="ProtNLM"/>
    </source>
</evidence>
<sequence>MCLSLVDTSFSPETKARRKSFRVTLLIEDETDQAHAVLTGKEAEEICGISCENLIIKKNCKKPKNHTTRNSSIRRRDQTAEIEDWNKKRFPYKGGGYTKMFTSSHQLKISNQQLPCQILLDLGRRGEGIIQSKTKQEPKK</sequence>
<keyword evidence="2" id="KW-1185">Reference proteome</keyword>
<accession>A0A2P6R482</accession>
<dbReference type="AlphaFoldDB" id="A0A2P6R482"/>